<keyword evidence="4" id="KW-1185">Reference proteome</keyword>
<feature type="region of interest" description="Disordered" evidence="1">
    <location>
        <begin position="546"/>
        <end position="571"/>
    </location>
</feature>
<gene>
    <name evidence="3" type="ORF">CARUB_v10018400mg</name>
</gene>
<protein>
    <recommendedName>
        <fullName evidence="2">FAR1 domain-containing protein</fullName>
    </recommendedName>
</protein>
<accession>R0FR95</accession>
<evidence type="ECO:0000313" key="3">
    <source>
        <dbReference type="EMBL" id="EOA25092.1"/>
    </source>
</evidence>
<proteinExistence type="predicted"/>
<dbReference type="Proteomes" id="UP000029121">
    <property type="component" value="Unassembled WGS sequence"/>
</dbReference>
<sequence>MDPVCKSPVIMISKYENEKKYELAIYMDFSSNKTACTTYKKYGGDHGFNVRKQQRLKKKDKVVILLYVCPKEGYRKEPKVETSYLQPITRCGCNAHMTCYLQKNGRYKIVSFEVNHNHDLVRTPMKHLMKVNQKIYVSQKQHANDADMSGISANATVEMMRREVGGRENLGFMEKDYRNDIYQKRMAKMEKGDAGTANHNHELVRTPMKHLFFYSMQLDEDDMITNIFWVDDRSISNYNLFGDVVCFDSTYKTNDYDRPFAPFVGVNYHKQTVFFVETFLGTVSGKQPKTILTDQPAAMAKAIVKKHNLTENKWLKNVFEVRAKWAVVYGRHTFTADIVSTQRSESMNDILKRYLKSSYELLSFFEHNELTANFKMMHTSSVLSATVEMLQHAKEVYTPEIFKLFQNKSEMVYEYKVSYRGEPLEHLVSYDATNQAIQCSGMNYSFAGILCRHALTVLDKKDVRRIPSNYILTRWSKEAKSRSISSYHLDTIPNETIASAAAEHVELTMCANEAACQLLKILEEKKKELVKANAWVLPISNVEHVEGEEEGEEVPNARGIKRKATVGRPKTKKNMTPWSIFECS</sequence>
<dbReference type="eggNOG" id="ENOG502QSMI">
    <property type="taxonomic scope" value="Eukaryota"/>
</dbReference>
<feature type="domain" description="FAR1" evidence="2">
    <location>
        <begin position="39"/>
        <end position="121"/>
    </location>
</feature>
<dbReference type="Pfam" id="PF03101">
    <property type="entry name" value="FAR1"/>
    <property type="match status" value="1"/>
</dbReference>
<dbReference type="PANTHER" id="PTHR47718">
    <property type="entry name" value="OS01G0519700 PROTEIN"/>
    <property type="match status" value="1"/>
</dbReference>
<dbReference type="AlphaFoldDB" id="R0FR95"/>
<dbReference type="STRING" id="81985.R0FR95"/>
<reference evidence="4" key="1">
    <citation type="journal article" date="2013" name="Nat. Genet.">
        <title>The Capsella rubella genome and the genomic consequences of rapid mating system evolution.</title>
        <authorList>
            <person name="Slotte T."/>
            <person name="Hazzouri K.M."/>
            <person name="Agren J.A."/>
            <person name="Koenig D."/>
            <person name="Maumus F."/>
            <person name="Guo Y.L."/>
            <person name="Steige K."/>
            <person name="Platts A.E."/>
            <person name="Escobar J.S."/>
            <person name="Newman L.K."/>
            <person name="Wang W."/>
            <person name="Mandakova T."/>
            <person name="Vello E."/>
            <person name="Smith L.M."/>
            <person name="Henz S.R."/>
            <person name="Steffen J."/>
            <person name="Takuno S."/>
            <person name="Brandvain Y."/>
            <person name="Coop G."/>
            <person name="Andolfatto P."/>
            <person name="Hu T.T."/>
            <person name="Blanchette M."/>
            <person name="Clark R.M."/>
            <person name="Quesneville H."/>
            <person name="Nordborg M."/>
            <person name="Gaut B.S."/>
            <person name="Lysak M.A."/>
            <person name="Jenkins J."/>
            <person name="Grimwood J."/>
            <person name="Chapman J."/>
            <person name="Prochnik S."/>
            <person name="Shu S."/>
            <person name="Rokhsar D."/>
            <person name="Schmutz J."/>
            <person name="Weigel D."/>
            <person name="Wright S.I."/>
        </authorList>
    </citation>
    <scope>NUCLEOTIDE SEQUENCE [LARGE SCALE GENOMIC DNA]</scope>
    <source>
        <strain evidence="4">cv. Monte Gargano</strain>
    </source>
</reference>
<dbReference type="InterPro" id="IPR004330">
    <property type="entry name" value="FAR1_DNA_bnd_dom"/>
</dbReference>
<evidence type="ECO:0000259" key="2">
    <source>
        <dbReference type="Pfam" id="PF03101"/>
    </source>
</evidence>
<evidence type="ECO:0000256" key="1">
    <source>
        <dbReference type="SAM" id="MobiDB-lite"/>
    </source>
</evidence>
<dbReference type="EMBL" id="KB870809">
    <property type="protein sequence ID" value="EOA25092.1"/>
    <property type="molecule type" value="Genomic_DNA"/>
</dbReference>
<organism evidence="3 4">
    <name type="scientific">Capsella rubella</name>
    <dbReference type="NCBI Taxonomy" id="81985"/>
    <lineage>
        <taxon>Eukaryota</taxon>
        <taxon>Viridiplantae</taxon>
        <taxon>Streptophyta</taxon>
        <taxon>Embryophyta</taxon>
        <taxon>Tracheophyta</taxon>
        <taxon>Spermatophyta</taxon>
        <taxon>Magnoliopsida</taxon>
        <taxon>eudicotyledons</taxon>
        <taxon>Gunneridae</taxon>
        <taxon>Pentapetalae</taxon>
        <taxon>rosids</taxon>
        <taxon>malvids</taxon>
        <taxon>Brassicales</taxon>
        <taxon>Brassicaceae</taxon>
        <taxon>Camelineae</taxon>
        <taxon>Capsella</taxon>
    </lineage>
</organism>
<feature type="compositionally biased region" description="Basic residues" evidence="1">
    <location>
        <begin position="559"/>
        <end position="571"/>
    </location>
</feature>
<dbReference type="PANTHER" id="PTHR47718:SF8">
    <property type="entry name" value="PROTEIN FAR1-RELATED SEQUENCE"/>
    <property type="match status" value="1"/>
</dbReference>
<name>R0FR95_9BRAS</name>
<evidence type="ECO:0000313" key="4">
    <source>
        <dbReference type="Proteomes" id="UP000029121"/>
    </source>
</evidence>